<feature type="domain" description="Glucose-methanol-choline oxidoreductase N-terminal" evidence="8">
    <location>
        <begin position="255"/>
        <end position="269"/>
    </location>
</feature>
<dbReference type="GO" id="GO:0050660">
    <property type="term" value="F:flavin adenine dinucleotide binding"/>
    <property type="evidence" value="ECO:0007669"/>
    <property type="project" value="InterPro"/>
</dbReference>
<comment type="similarity">
    <text evidence="2 6">Belongs to the GMC oxidoreductase family.</text>
</comment>
<sequence length="537" mass="58831">MEQDGSYDVIVVGAGSAGSALASRLTEDPKLRVLLLEAGAASHPLSPVPMSFAFLMNHPTANWNYRSTPEEGTANRVIPVPRGRLVGGSSSINGLVYVRGQPIDYDSWAQFGNRGWSYEDVLPVFRRMENYEHGADDWRTQGGPLHVCEAYDRSPIYDALQEAGDKLGIPRNKDYNGASQEGIVRTQTTIRDGKRFSAAVAYLKPARGRPNLNIVSDAHATRLLFDGTRCVGVAYERHGREVEARAGREVVVSTGAVATPQLLELSGIGRPEVLSQHGIAVRHAMPGVGENLRDHINARIIWRLKTRGLSYNDRIVGLGRIWEGLKYIATRRGFLAIPSAPLLGFLKTRPDLECPDIQMHVLPYVIKDAFKRTLQPWPGMTLTCYQLRPESLGSIHIKSADPKAHPDIRFNFLSDPIDRRTMVDGLKLIRRLANAGPLDPFIDQEVDPGPGVTDDDGLLDSIRNTANTAFHPIGTCRMAPGPNGVVDDRLRVHGLLGLRIADASIMPTMVSGNTNAASIMIGEKAAEMIRQDLRAPA</sequence>
<organism evidence="9 10">
    <name type="scientific">Thalassobaculum fulvum</name>
    <dbReference type="NCBI Taxonomy" id="1633335"/>
    <lineage>
        <taxon>Bacteria</taxon>
        <taxon>Pseudomonadati</taxon>
        <taxon>Pseudomonadota</taxon>
        <taxon>Alphaproteobacteria</taxon>
        <taxon>Rhodospirillales</taxon>
        <taxon>Thalassobaculaceae</taxon>
        <taxon>Thalassobaculum</taxon>
    </lineage>
</organism>
<dbReference type="Pfam" id="PF00732">
    <property type="entry name" value="GMC_oxred_N"/>
    <property type="match status" value="1"/>
</dbReference>
<dbReference type="RefSeq" id="WP_189988318.1">
    <property type="nucleotide sequence ID" value="NZ_BMZS01000003.1"/>
</dbReference>
<proteinExistence type="inferred from homology"/>
<dbReference type="PANTHER" id="PTHR11552:SF147">
    <property type="entry name" value="CHOLINE DEHYDROGENASE, MITOCHONDRIAL"/>
    <property type="match status" value="1"/>
</dbReference>
<comment type="cofactor">
    <cofactor evidence="1 5">
        <name>FAD</name>
        <dbReference type="ChEBI" id="CHEBI:57692"/>
    </cofactor>
</comment>
<dbReference type="PIRSF" id="PIRSF000137">
    <property type="entry name" value="Alcohol_oxidase"/>
    <property type="match status" value="1"/>
</dbReference>
<dbReference type="PROSITE" id="PS00624">
    <property type="entry name" value="GMC_OXRED_2"/>
    <property type="match status" value="1"/>
</dbReference>
<evidence type="ECO:0000256" key="2">
    <source>
        <dbReference type="ARBA" id="ARBA00010790"/>
    </source>
</evidence>
<comment type="caution">
    <text evidence="9">The sequence shown here is derived from an EMBL/GenBank/DDBJ whole genome shotgun (WGS) entry which is preliminary data.</text>
</comment>
<dbReference type="PANTHER" id="PTHR11552">
    <property type="entry name" value="GLUCOSE-METHANOL-CHOLINE GMC OXIDOREDUCTASE"/>
    <property type="match status" value="1"/>
</dbReference>
<keyword evidence="3 6" id="KW-0285">Flavoprotein</keyword>
<dbReference type="GO" id="GO:0016614">
    <property type="term" value="F:oxidoreductase activity, acting on CH-OH group of donors"/>
    <property type="evidence" value="ECO:0007669"/>
    <property type="project" value="InterPro"/>
</dbReference>
<dbReference type="SUPFAM" id="SSF51905">
    <property type="entry name" value="FAD/NAD(P)-binding domain"/>
    <property type="match status" value="1"/>
</dbReference>
<gene>
    <name evidence="9" type="ORF">GCM10017083_14910</name>
</gene>
<dbReference type="Gene3D" id="3.50.50.60">
    <property type="entry name" value="FAD/NAD(P)-binding domain"/>
    <property type="match status" value="1"/>
</dbReference>
<dbReference type="Gene3D" id="3.30.410.40">
    <property type="match status" value="1"/>
</dbReference>
<accession>A0A918XQG2</accession>
<dbReference type="EMBL" id="BMZS01000003">
    <property type="protein sequence ID" value="GHD46120.1"/>
    <property type="molecule type" value="Genomic_DNA"/>
</dbReference>
<dbReference type="InterPro" id="IPR007867">
    <property type="entry name" value="GMC_OxRtase_C"/>
</dbReference>
<evidence type="ECO:0000313" key="10">
    <source>
        <dbReference type="Proteomes" id="UP000630353"/>
    </source>
</evidence>
<evidence type="ECO:0000256" key="3">
    <source>
        <dbReference type="ARBA" id="ARBA00022630"/>
    </source>
</evidence>
<dbReference type="InterPro" id="IPR000172">
    <property type="entry name" value="GMC_OxRdtase_N"/>
</dbReference>
<keyword evidence="4 5" id="KW-0274">FAD</keyword>
<evidence type="ECO:0000256" key="1">
    <source>
        <dbReference type="ARBA" id="ARBA00001974"/>
    </source>
</evidence>
<evidence type="ECO:0000259" key="7">
    <source>
        <dbReference type="PROSITE" id="PS00623"/>
    </source>
</evidence>
<protein>
    <submittedName>
        <fullName evidence="9">Choline dehydrogenase</fullName>
    </submittedName>
</protein>
<evidence type="ECO:0000256" key="4">
    <source>
        <dbReference type="ARBA" id="ARBA00022827"/>
    </source>
</evidence>
<feature type="domain" description="Glucose-methanol-choline oxidoreductase N-terminal" evidence="7">
    <location>
        <begin position="83"/>
        <end position="106"/>
    </location>
</feature>
<evidence type="ECO:0000256" key="5">
    <source>
        <dbReference type="PIRSR" id="PIRSR000137-2"/>
    </source>
</evidence>
<dbReference type="InterPro" id="IPR012132">
    <property type="entry name" value="GMC_OxRdtase"/>
</dbReference>
<name>A0A918XQG2_9PROT</name>
<reference evidence="9" key="1">
    <citation type="journal article" date="2014" name="Int. J. Syst. Evol. Microbiol.">
        <title>Complete genome sequence of Corynebacterium casei LMG S-19264T (=DSM 44701T), isolated from a smear-ripened cheese.</title>
        <authorList>
            <consortium name="US DOE Joint Genome Institute (JGI-PGF)"/>
            <person name="Walter F."/>
            <person name="Albersmeier A."/>
            <person name="Kalinowski J."/>
            <person name="Ruckert C."/>
        </authorList>
    </citation>
    <scope>NUCLEOTIDE SEQUENCE</scope>
    <source>
        <strain evidence="9">KCTC 42651</strain>
    </source>
</reference>
<dbReference type="AlphaFoldDB" id="A0A918XQG2"/>
<dbReference type="Pfam" id="PF05199">
    <property type="entry name" value="GMC_oxred_C"/>
    <property type="match status" value="1"/>
</dbReference>
<dbReference type="SUPFAM" id="SSF54373">
    <property type="entry name" value="FAD-linked reductases, C-terminal domain"/>
    <property type="match status" value="1"/>
</dbReference>
<keyword evidence="10" id="KW-1185">Reference proteome</keyword>
<reference evidence="9" key="2">
    <citation type="submission" date="2020-09" db="EMBL/GenBank/DDBJ databases">
        <authorList>
            <person name="Sun Q."/>
            <person name="Kim S."/>
        </authorList>
    </citation>
    <scope>NUCLEOTIDE SEQUENCE</scope>
    <source>
        <strain evidence="9">KCTC 42651</strain>
    </source>
</reference>
<evidence type="ECO:0000256" key="6">
    <source>
        <dbReference type="RuleBase" id="RU003968"/>
    </source>
</evidence>
<dbReference type="PROSITE" id="PS00623">
    <property type="entry name" value="GMC_OXRED_1"/>
    <property type="match status" value="1"/>
</dbReference>
<evidence type="ECO:0000259" key="8">
    <source>
        <dbReference type="PROSITE" id="PS00624"/>
    </source>
</evidence>
<dbReference type="InterPro" id="IPR036188">
    <property type="entry name" value="FAD/NAD-bd_sf"/>
</dbReference>
<evidence type="ECO:0000313" key="9">
    <source>
        <dbReference type="EMBL" id="GHD46120.1"/>
    </source>
</evidence>
<feature type="binding site" evidence="5">
    <location>
        <begin position="93"/>
        <end position="96"/>
    </location>
    <ligand>
        <name>FAD</name>
        <dbReference type="ChEBI" id="CHEBI:57692"/>
    </ligand>
</feature>
<dbReference type="Proteomes" id="UP000630353">
    <property type="component" value="Unassembled WGS sequence"/>
</dbReference>